<evidence type="ECO:0000313" key="2">
    <source>
        <dbReference type="Proteomes" id="UP000247702"/>
    </source>
</evidence>
<comment type="caution">
    <text evidence="1">The sequence shown here is derived from an EMBL/GenBank/DDBJ whole genome shotgun (WGS) entry which is preliminary data.</text>
</comment>
<organism evidence="1 2">
    <name type="scientific">Rhizophagus clarus</name>
    <dbReference type="NCBI Taxonomy" id="94130"/>
    <lineage>
        <taxon>Eukaryota</taxon>
        <taxon>Fungi</taxon>
        <taxon>Fungi incertae sedis</taxon>
        <taxon>Mucoromycota</taxon>
        <taxon>Glomeromycotina</taxon>
        <taxon>Glomeromycetes</taxon>
        <taxon>Glomerales</taxon>
        <taxon>Glomeraceae</taxon>
        <taxon>Rhizophagus</taxon>
    </lineage>
</organism>
<evidence type="ECO:0000313" key="1">
    <source>
        <dbReference type="EMBL" id="GBB98194.1"/>
    </source>
</evidence>
<name>A0A2Z6RJE4_9GLOM</name>
<protein>
    <submittedName>
        <fullName evidence="1">Uncharacterized protein</fullName>
    </submittedName>
</protein>
<dbReference type="Proteomes" id="UP000247702">
    <property type="component" value="Unassembled WGS sequence"/>
</dbReference>
<keyword evidence="2" id="KW-1185">Reference proteome</keyword>
<gene>
    <name evidence="1" type="ORF">RclHR1_31600001</name>
</gene>
<sequence>VICGTINYLRVCGLFADLQIICGFANYLQVCELLSAIDFQNPQYCGFWKSIEDPSLITGHKIKLYAHLLPTADMQQQNYPNLYPSRSILCTECNAQIYDNSHLDYCLAHLMELNQSLRTAATYLS</sequence>
<proteinExistence type="predicted"/>
<accession>A0A2Z6RJE4</accession>
<feature type="non-terminal residue" evidence="1">
    <location>
        <position position="1"/>
    </location>
</feature>
<reference evidence="1 2" key="1">
    <citation type="submission" date="2017-11" db="EMBL/GenBank/DDBJ databases">
        <title>The genome of Rhizophagus clarus HR1 reveals common genetic basis of auxotrophy among arbuscular mycorrhizal fungi.</title>
        <authorList>
            <person name="Kobayashi Y."/>
        </authorList>
    </citation>
    <scope>NUCLEOTIDE SEQUENCE [LARGE SCALE GENOMIC DNA]</scope>
    <source>
        <strain evidence="1 2">HR1</strain>
    </source>
</reference>
<dbReference type="EMBL" id="BEXD01002403">
    <property type="protein sequence ID" value="GBB98194.1"/>
    <property type="molecule type" value="Genomic_DNA"/>
</dbReference>
<dbReference type="AlphaFoldDB" id="A0A2Z6RJE4"/>